<dbReference type="InterPro" id="IPR005119">
    <property type="entry name" value="LysR_subst-bd"/>
</dbReference>
<dbReference type="Pfam" id="PF03466">
    <property type="entry name" value="LysR_substrate"/>
    <property type="match status" value="1"/>
</dbReference>
<protein>
    <submittedName>
        <fullName evidence="6">LysR family transcriptional regulator</fullName>
    </submittedName>
</protein>
<dbReference type="InterPro" id="IPR036388">
    <property type="entry name" value="WH-like_DNA-bd_sf"/>
</dbReference>
<feature type="domain" description="HTH lysR-type" evidence="5">
    <location>
        <begin position="3"/>
        <end position="60"/>
    </location>
</feature>
<dbReference type="EMBL" id="JBIBSM010000005">
    <property type="protein sequence ID" value="MFF8276918.1"/>
    <property type="molecule type" value="Genomic_DNA"/>
</dbReference>
<gene>
    <name evidence="6" type="ORF">ACF05T_12535</name>
</gene>
<keyword evidence="4" id="KW-0804">Transcription</keyword>
<dbReference type="PANTHER" id="PTHR30346">
    <property type="entry name" value="TRANSCRIPTIONAL DUAL REGULATOR HCAR-RELATED"/>
    <property type="match status" value="1"/>
</dbReference>
<keyword evidence="7" id="KW-1185">Reference proteome</keyword>
<comment type="caution">
    <text evidence="6">The sequence shown here is derived from an EMBL/GenBank/DDBJ whole genome shotgun (WGS) entry which is preliminary data.</text>
</comment>
<dbReference type="InterPro" id="IPR000847">
    <property type="entry name" value="LysR_HTH_N"/>
</dbReference>
<dbReference type="Proteomes" id="UP001603013">
    <property type="component" value="Unassembled WGS sequence"/>
</dbReference>
<dbReference type="Pfam" id="PF00126">
    <property type="entry name" value="HTH_1"/>
    <property type="match status" value="1"/>
</dbReference>
<keyword evidence="2" id="KW-0805">Transcription regulation</keyword>
<dbReference type="RefSeq" id="WP_391934278.1">
    <property type="nucleotide sequence ID" value="NZ_JBIBSM010000005.1"/>
</dbReference>
<evidence type="ECO:0000313" key="7">
    <source>
        <dbReference type="Proteomes" id="UP001603013"/>
    </source>
</evidence>
<dbReference type="CDD" id="cd08414">
    <property type="entry name" value="PBP2_LTTR_aromatics_like"/>
    <property type="match status" value="1"/>
</dbReference>
<evidence type="ECO:0000313" key="6">
    <source>
        <dbReference type="EMBL" id="MFF8276918.1"/>
    </source>
</evidence>
<dbReference type="InterPro" id="IPR036390">
    <property type="entry name" value="WH_DNA-bd_sf"/>
</dbReference>
<evidence type="ECO:0000256" key="3">
    <source>
        <dbReference type="ARBA" id="ARBA00023125"/>
    </source>
</evidence>
<proteinExistence type="inferred from homology"/>
<evidence type="ECO:0000259" key="5">
    <source>
        <dbReference type="PROSITE" id="PS50931"/>
    </source>
</evidence>
<dbReference type="SUPFAM" id="SSF53850">
    <property type="entry name" value="Periplasmic binding protein-like II"/>
    <property type="match status" value="1"/>
</dbReference>
<dbReference type="Gene3D" id="3.40.190.10">
    <property type="entry name" value="Periplasmic binding protein-like II"/>
    <property type="match status" value="2"/>
</dbReference>
<name>A0ABW6YAS6_9ACTN</name>
<sequence length="285" mass="30186">MGIELRHLRCFLAIAEEGNVTRAAARLHLTQPAVSRTLAALEKHLGVRLVDRSTHHLALTAEGRAFHDRAAAAVTAFDAALDPARLRHRPLRVGYAWSALGPYTTPLLRRWQREHPGTPLELLRVDDRTAGLVRGEVDAALLRGPVDAPGLATAELTAETRIAAVPADSPLSGRPAVLLADLAGETVVLNTVSGTTTLDLWPRAHRPAGTLTVGNTDDWLTAIAAGRGVGVSSASTAAMHPHPGVTYRPLTDAPPVPLVLAWRDASPHPAIGALVTLARAITREA</sequence>
<comment type="similarity">
    <text evidence="1">Belongs to the LysR transcriptional regulatory family.</text>
</comment>
<dbReference type="PANTHER" id="PTHR30346:SF0">
    <property type="entry name" value="HCA OPERON TRANSCRIPTIONAL ACTIVATOR HCAR"/>
    <property type="match status" value="1"/>
</dbReference>
<evidence type="ECO:0000256" key="2">
    <source>
        <dbReference type="ARBA" id="ARBA00023015"/>
    </source>
</evidence>
<dbReference type="SUPFAM" id="SSF46785">
    <property type="entry name" value="Winged helix' DNA-binding domain"/>
    <property type="match status" value="1"/>
</dbReference>
<dbReference type="PRINTS" id="PR00039">
    <property type="entry name" value="HTHLYSR"/>
</dbReference>
<keyword evidence="3" id="KW-0238">DNA-binding</keyword>
<dbReference type="PROSITE" id="PS50931">
    <property type="entry name" value="HTH_LYSR"/>
    <property type="match status" value="1"/>
</dbReference>
<evidence type="ECO:0000256" key="4">
    <source>
        <dbReference type="ARBA" id="ARBA00023163"/>
    </source>
</evidence>
<dbReference type="Gene3D" id="1.10.10.10">
    <property type="entry name" value="Winged helix-like DNA-binding domain superfamily/Winged helix DNA-binding domain"/>
    <property type="match status" value="1"/>
</dbReference>
<reference evidence="6 7" key="1">
    <citation type="submission" date="2024-10" db="EMBL/GenBank/DDBJ databases">
        <title>The Natural Products Discovery Center: Release of the First 8490 Sequenced Strains for Exploring Actinobacteria Biosynthetic Diversity.</title>
        <authorList>
            <person name="Kalkreuter E."/>
            <person name="Kautsar S.A."/>
            <person name="Yang D."/>
            <person name="Bader C.D."/>
            <person name="Teijaro C.N."/>
            <person name="Fluegel L."/>
            <person name="Davis C.M."/>
            <person name="Simpson J.R."/>
            <person name="Lauterbach L."/>
            <person name="Steele A.D."/>
            <person name="Gui C."/>
            <person name="Meng S."/>
            <person name="Li G."/>
            <person name="Viehrig K."/>
            <person name="Ye F."/>
            <person name="Su P."/>
            <person name="Kiefer A.F."/>
            <person name="Nichols A."/>
            <person name="Cepeda A.J."/>
            <person name="Yan W."/>
            <person name="Fan B."/>
            <person name="Jiang Y."/>
            <person name="Adhikari A."/>
            <person name="Zheng C.-J."/>
            <person name="Schuster L."/>
            <person name="Cowan T.M."/>
            <person name="Smanski M.J."/>
            <person name="Chevrette M.G."/>
            <person name="De Carvalho L.P.S."/>
            <person name="Shen B."/>
        </authorList>
    </citation>
    <scope>NUCLEOTIDE SEQUENCE [LARGE SCALE GENOMIC DNA]</scope>
    <source>
        <strain evidence="6 7">NPDC015755</strain>
    </source>
</reference>
<accession>A0ABW6YAS6</accession>
<evidence type="ECO:0000256" key="1">
    <source>
        <dbReference type="ARBA" id="ARBA00009437"/>
    </source>
</evidence>
<organism evidence="6 7">
    <name type="scientific">Streptomyces lateritius</name>
    <dbReference type="NCBI Taxonomy" id="67313"/>
    <lineage>
        <taxon>Bacteria</taxon>
        <taxon>Bacillati</taxon>
        <taxon>Actinomycetota</taxon>
        <taxon>Actinomycetes</taxon>
        <taxon>Kitasatosporales</taxon>
        <taxon>Streptomycetaceae</taxon>
        <taxon>Streptomyces</taxon>
    </lineage>
</organism>